<evidence type="ECO:0000313" key="1">
    <source>
        <dbReference type="EMBL" id="WZU66958.1"/>
    </source>
</evidence>
<dbReference type="AlphaFoldDB" id="A0AAN0M9A7"/>
<keyword evidence="2" id="KW-1185">Reference proteome</keyword>
<evidence type="ECO:0000313" key="2">
    <source>
        <dbReference type="Proteomes" id="UP001470809"/>
    </source>
</evidence>
<dbReference type="Proteomes" id="UP001470809">
    <property type="component" value="Chromosome"/>
</dbReference>
<dbReference type="KEGG" id="yrh:AABB31_18535"/>
<protein>
    <submittedName>
        <fullName evidence="1">Uncharacterized protein</fullName>
    </submittedName>
</protein>
<reference evidence="1" key="1">
    <citation type="submission" date="2024-08" db="EMBL/GenBank/DDBJ databases">
        <title>Phylogenomic analyses of a clade within the roseobacter group suggest taxonomic reassignments of species of the genera Aestuariivita, Citreicella, Loktanella, Nautella, Pelagibaca, Ruegeria, Thalassobius, Thiobacimonas and Tropicibacter, and the proposal o.</title>
        <authorList>
            <person name="Jeon C.O."/>
        </authorList>
    </citation>
    <scope>NUCLEOTIDE SEQUENCE</scope>
    <source>
        <strain evidence="1">SS1-5</strain>
    </source>
</reference>
<dbReference type="EMBL" id="CP151767">
    <property type="protein sequence ID" value="WZU66958.1"/>
    <property type="molecule type" value="Genomic_DNA"/>
</dbReference>
<proteinExistence type="predicted"/>
<gene>
    <name evidence="1" type="ORF">AABB31_18535</name>
</gene>
<name>A0AAN0M9A7_9RHOB</name>
<dbReference type="RefSeq" id="WP_342076277.1">
    <property type="nucleotide sequence ID" value="NZ_CP151767.2"/>
</dbReference>
<accession>A0AAN0M9A7</accession>
<organism evidence="1 2">
    <name type="scientific">Yoonia rhodophyticola</name>
    <dbReference type="NCBI Taxonomy" id="3137370"/>
    <lineage>
        <taxon>Bacteria</taxon>
        <taxon>Pseudomonadati</taxon>
        <taxon>Pseudomonadota</taxon>
        <taxon>Alphaproteobacteria</taxon>
        <taxon>Rhodobacterales</taxon>
        <taxon>Paracoccaceae</taxon>
        <taxon>Yoonia</taxon>
    </lineage>
</organism>
<sequence length="125" mass="14148">MNENASPLIPHDDGTLFSRLSDVIREVGVAVAEIEETMVDEVQFNQRARLPSHTVQKIDVVMQSIEEIALIVERMSLVAPECLERNRFEIVNPAKLEWIRTVLLDDETKNASPELDRCTGTVTLF</sequence>